<evidence type="ECO:0000313" key="3">
    <source>
        <dbReference type="Proteomes" id="UP000549250"/>
    </source>
</evidence>
<gene>
    <name evidence="2" type="ORF">FHR87_003613</name>
</gene>
<dbReference type="Pfam" id="PF10502">
    <property type="entry name" value="Peptidase_S26"/>
    <property type="match status" value="1"/>
</dbReference>
<dbReference type="GO" id="GO:0006465">
    <property type="term" value="P:signal peptide processing"/>
    <property type="evidence" value="ECO:0007669"/>
    <property type="project" value="InterPro"/>
</dbReference>
<reference evidence="2 3" key="1">
    <citation type="submission" date="2020-08" db="EMBL/GenBank/DDBJ databases">
        <title>Genomic Encyclopedia of Type Strains, Phase III (KMG-III): the genomes of soil and plant-associated and newly described type strains.</title>
        <authorList>
            <person name="Whitman W."/>
        </authorList>
    </citation>
    <scope>NUCLEOTIDE SEQUENCE [LARGE SCALE GENOMIC DNA]</scope>
    <source>
        <strain evidence="2 3">CECT 4462</strain>
    </source>
</reference>
<protein>
    <submittedName>
        <fullName evidence="2">Conjugal transfer pilin signal peptidase TrbI</fullName>
    </submittedName>
</protein>
<dbReference type="RefSeq" id="WP_183168047.1">
    <property type="nucleotide sequence ID" value="NZ_JACHXI010000027.1"/>
</dbReference>
<comment type="caution">
    <text evidence="2">The sequence shown here is derived from an EMBL/GenBank/DDBJ whole genome shotgun (WGS) entry which is preliminary data.</text>
</comment>
<dbReference type="AlphaFoldDB" id="A0A839T7W5"/>
<accession>A0A839T7W5</accession>
<name>A0A839T7W5_AZOMA</name>
<proteinExistence type="predicted"/>
<dbReference type="Gene3D" id="2.10.109.10">
    <property type="entry name" value="Umud Fragment, subunit A"/>
    <property type="match status" value="1"/>
</dbReference>
<evidence type="ECO:0000313" key="2">
    <source>
        <dbReference type="EMBL" id="MBB3105178.1"/>
    </source>
</evidence>
<dbReference type="InterPro" id="IPR036286">
    <property type="entry name" value="LexA/Signal_pep-like_sf"/>
</dbReference>
<dbReference type="SUPFAM" id="SSF51306">
    <property type="entry name" value="LexA/Signal peptidase"/>
    <property type="match status" value="1"/>
</dbReference>
<feature type="domain" description="Peptidase S26" evidence="1">
    <location>
        <begin position="16"/>
        <end position="167"/>
    </location>
</feature>
<dbReference type="GO" id="GO:0004252">
    <property type="term" value="F:serine-type endopeptidase activity"/>
    <property type="evidence" value="ECO:0007669"/>
    <property type="project" value="InterPro"/>
</dbReference>
<dbReference type="InterPro" id="IPR019533">
    <property type="entry name" value="Peptidase_S26"/>
</dbReference>
<sequence>MKGITQKESYPRFLLKMAVTFGLICATGMALGSRFRIGVDSQREKCLPSYTFFLIDRADKSLARGHTYAFSARHLQPFFEDGTQMVKILAAMPGDVVEVTADQLVKVNGHEVGKGLPHAERLGRTVASFVGKAVLTPQTYWFMGNSPQSFDSRYWGGVNDEQIIGRAYPLF</sequence>
<keyword evidence="3" id="KW-1185">Reference proteome</keyword>
<organism evidence="2 3">
    <name type="scientific">Azomonas macrocytogenes</name>
    <name type="common">Azotobacter macrocytogenes</name>
    <dbReference type="NCBI Taxonomy" id="69962"/>
    <lineage>
        <taxon>Bacteria</taxon>
        <taxon>Pseudomonadati</taxon>
        <taxon>Pseudomonadota</taxon>
        <taxon>Gammaproteobacteria</taxon>
        <taxon>Pseudomonadales</taxon>
        <taxon>Pseudomonadaceae</taxon>
        <taxon>Azomonas</taxon>
    </lineage>
</organism>
<dbReference type="CDD" id="cd06530">
    <property type="entry name" value="S26_SPase_I"/>
    <property type="match status" value="1"/>
</dbReference>
<dbReference type="Proteomes" id="UP000549250">
    <property type="component" value="Unassembled WGS sequence"/>
</dbReference>
<dbReference type="EMBL" id="JACHXI010000027">
    <property type="protein sequence ID" value="MBB3105178.1"/>
    <property type="molecule type" value="Genomic_DNA"/>
</dbReference>
<evidence type="ECO:0000259" key="1">
    <source>
        <dbReference type="Pfam" id="PF10502"/>
    </source>
</evidence>